<dbReference type="PANTHER" id="PTHR48098:SF1">
    <property type="entry name" value="DIACYLGLYCEROL ACYLTRANSFERASE_MYCOLYLTRANSFERASE AG85A"/>
    <property type="match status" value="1"/>
</dbReference>
<feature type="transmembrane region" description="Helical" evidence="1">
    <location>
        <begin position="48"/>
        <end position="70"/>
    </location>
</feature>
<dbReference type="InterPro" id="IPR000801">
    <property type="entry name" value="Esterase-like"/>
</dbReference>
<dbReference type="RefSeq" id="WP_050694327.1">
    <property type="nucleotide sequence ID" value="NZ_CP012072.1"/>
</dbReference>
<organism evidence="2 3">
    <name type="scientific">Schaalia meyeri</name>
    <dbReference type="NCBI Taxonomy" id="52773"/>
    <lineage>
        <taxon>Bacteria</taxon>
        <taxon>Bacillati</taxon>
        <taxon>Actinomycetota</taxon>
        <taxon>Actinomycetes</taxon>
        <taxon>Actinomycetales</taxon>
        <taxon>Actinomycetaceae</taxon>
        <taxon>Schaalia</taxon>
    </lineage>
</organism>
<sequence length="525" mass="55355">MSFLGSISLLSNKTLGVVFALTVVSLLAGALLLPRFVPARCPRRVKRWLGRTVIILVPTLLFTASGALVFNRSLGIVKTSGDLGRIIASSIFGTQKATGGEAKPEKQPIEESPELNATFERDENGLLTATWTGPTSGITQPIHVITPRDYSPNDGKSYGVIELLHGYPGGADGILQGLNVQEALDNAIDSGLIPPTIVVAPSLNVDENEHDCGDFNGRPAVFTWSAREVPAMIRHNFPGTSADRNAWMIGGFSAGAYCAVWTALRASDTYGAAAMISGYNTQIEGQMKNQGTQYLEENTLSTMLATRSPDGMRIYAMAAADDGAGGAAAALAMANSVKEPDSVTTDIPPTGGHAGPLWNEKFPTMLAWWGSSDNVSTALGATPTSQAARASSEYASIVTATTVKPRFRPLAPNSLGAFAVMFLIALGFVVIAWRCAGTWRLAPKDEDSEVAASQSRYCRPATPRPIAALPRPVGACVAYLARLTSLGLAVTTSTVLLGIISNIFGGFYTSWGSVALTLTRTLGRG</sequence>
<dbReference type="Gene3D" id="3.40.50.1820">
    <property type="entry name" value="alpha/beta hydrolase"/>
    <property type="match status" value="1"/>
</dbReference>
<dbReference type="InterPro" id="IPR050583">
    <property type="entry name" value="Mycobacterial_A85_antigen"/>
</dbReference>
<dbReference type="InterPro" id="IPR029058">
    <property type="entry name" value="AB_hydrolase_fold"/>
</dbReference>
<gene>
    <name evidence="2" type="ORF">I6H42_05830</name>
</gene>
<keyword evidence="3" id="KW-1185">Reference proteome</keyword>
<reference evidence="2 3" key="1">
    <citation type="submission" date="2020-12" db="EMBL/GenBank/DDBJ databases">
        <title>FDA dAtabase for Regulatory Grade micrObial Sequences (FDA-ARGOS): Supporting development and validation of Infectious Disease Dx tests.</title>
        <authorList>
            <person name="Sproer C."/>
            <person name="Gronow S."/>
            <person name="Severitt S."/>
            <person name="Schroder I."/>
            <person name="Tallon L."/>
            <person name="Sadzewicz L."/>
            <person name="Zhao X."/>
            <person name="Boylan J."/>
            <person name="Ott S."/>
            <person name="Bowen H."/>
            <person name="Vavikolanu K."/>
            <person name="Mehta A."/>
            <person name="Aluvathingal J."/>
            <person name="Nadendla S."/>
            <person name="Lowell S."/>
            <person name="Myers T."/>
            <person name="Yan Y."/>
            <person name="Sichtig H."/>
        </authorList>
    </citation>
    <scope>NUCLEOTIDE SEQUENCE [LARGE SCALE GENOMIC DNA]</scope>
    <source>
        <strain evidence="2 3">FDAARGOS_985</strain>
    </source>
</reference>
<evidence type="ECO:0000313" key="3">
    <source>
        <dbReference type="Proteomes" id="UP000595220"/>
    </source>
</evidence>
<evidence type="ECO:0000313" key="2">
    <source>
        <dbReference type="EMBL" id="QQC43323.1"/>
    </source>
</evidence>
<dbReference type="KEGG" id="amy:ADJ76_00600"/>
<keyword evidence="1" id="KW-0472">Membrane</keyword>
<dbReference type="SUPFAM" id="SSF53474">
    <property type="entry name" value="alpha/beta-Hydrolases"/>
    <property type="match status" value="1"/>
</dbReference>
<accession>A0AAP9Y819</accession>
<protein>
    <submittedName>
        <fullName evidence="2">Esterase</fullName>
    </submittedName>
</protein>
<dbReference type="EMBL" id="CP066065">
    <property type="protein sequence ID" value="QQC43323.1"/>
    <property type="molecule type" value="Genomic_DNA"/>
</dbReference>
<keyword evidence="1" id="KW-1133">Transmembrane helix</keyword>
<dbReference type="Proteomes" id="UP000595220">
    <property type="component" value="Chromosome"/>
</dbReference>
<feature type="transmembrane region" description="Helical" evidence="1">
    <location>
        <begin position="486"/>
        <end position="508"/>
    </location>
</feature>
<dbReference type="Pfam" id="PF00756">
    <property type="entry name" value="Esterase"/>
    <property type="match status" value="1"/>
</dbReference>
<proteinExistence type="predicted"/>
<evidence type="ECO:0000256" key="1">
    <source>
        <dbReference type="SAM" id="Phobius"/>
    </source>
</evidence>
<dbReference type="GO" id="GO:0016747">
    <property type="term" value="F:acyltransferase activity, transferring groups other than amino-acyl groups"/>
    <property type="evidence" value="ECO:0007669"/>
    <property type="project" value="TreeGrafter"/>
</dbReference>
<dbReference type="AlphaFoldDB" id="A0AAP9Y819"/>
<dbReference type="PANTHER" id="PTHR48098">
    <property type="entry name" value="ENTEROCHELIN ESTERASE-RELATED"/>
    <property type="match status" value="1"/>
</dbReference>
<name>A0AAP9Y819_9ACTO</name>
<keyword evidence="1" id="KW-0812">Transmembrane</keyword>
<feature type="transmembrane region" description="Helical" evidence="1">
    <location>
        <begin position="415"/>
        <end position="436"/>
    </location>
</feature>
<feature type="transmembrane region" description="Helical" evidence="1">
    <location>
        <begin position="15"/>
        <end position="36"/>
    </location>
</feature>